<reference evidence="1 2" key="1">
    <citation type="submission" date="2016-10" db="EMBL/GenBank/DDBJ databases">
        <authorList>
            <person name="de Groot N.N."/>
        </authorList>
    </citation>
    <scope>NUCLEOTIDE SEQUENCE [LARGE SCALE GENOMIC DNA]</scope>
    <source>
        <strain evidence="1 2">CGMCC 1.7659</strain>
    </source>
</reference>
<evidence type="ECO:0000313" key="2">
    <source>
        <dbReference type="Proteomes" id="UP000198575"/>
    </source>
</evidence>
<dbReference type="Gene3D" id="3.30.70.260">
    <property type="match status" value="1"/>
</dbReference>
<dbReference type="InterPro" id="IPR027471">
    <property type="entry name" value="YbeD-like_sf"/>
</dbReference>
<proteinExistence type="predicted"/>
<accession>A0A1I5AK63</accession>
<dbReference type="InterPro" id="IPR007454">
    <property type="entry name" value="UPF0250_YbeD-like"/>
</dbReference>
<dbReference type="EMBL" id="FOVF01000039">
    <property type="protein sequence ID" value="SFN62835.1"/>
    <property type="molecule type" value="Genomic_DNA"/>
</dbReference>
<dbReference type="Proteomes" id="UP000198575">
    <property type="component" value="Unassembled WGS sequence"/>
</dbReference>
<dbReference type="Pfam" id="PF04359">
    <property type="entry name" value="DUF493"/>
    <property type="match status" value="1"/>
</dbReference>
<evidence type="ECO:0000313" key="1">
    <source>
        <dbReference type="EMBL" id="SFN62835.1"/>
    </source>
</evidence>
<organism evidence="1 2">
    <name type="scientific">Dokdonella immobilis</name>
    <dbReference type="NCBI Taxonomy" id="578942"/>
    <lineage>
        <taxon>Bacteria</taxon>
        <taxon>Pseudomonadati</taxon>
        <taxon>Pseudomonadota</taxon>
        <taxon>Gammaproteobacteria</taxon>
        <taxon>Lysobacterales</taxon>
        <taxon>Rhodanobacteraceae</taxon>
        <taxon>Dokdonella</taxon>
    </lineage>
</organism>
<dbReference type="STRING" id="578942.SAMN05216289_13910"/>
<sequence length="97" mass="10793">MMRDLDDIKPERPDQGFQFPGAFEITALGRAEADLEHRVPEILSGLGLNVILGSLRSRPSREGNYHSVSVTFTCPDRESYEAAHAALRADPGIRWTL</sequence>
<gene>
    <name evidence="1" type="ORF">SAMN05216289_13910</name>
</gene>
<dbReference type="AlphaFoldDB" id="A0A1I5AK63"/>
<name>A0A1I5AK63_9GAMM</name>
<dbReference type="SUPFAM" id="SSF117991">
    <property type="entry name" value="YbeD/HP0495-like"/>
    <property type="match status" value="1"/>
</dbReference>
<protein>
    <submittedName>
        <fullName evidence="1">Uncharacterized protein</fullName>
    </submittedName>
</protein>
<keyword evidence="2" id="KW-1185">Reference proteome</keyword>